<evidence type="ECO:0000313" key="3">
    <source>
        <dbReference type="EMBL" id="GAA2068150.1"/>
    </source>
</evidence>
<evidence type="ECO:0000256" key="2">
    <source>
        <dbReference type="ARBA" id="ARBA00023235"/>
    </source>
</evidence>
<protein>
    <submittedName>
        <fullName evidence="3">PhzF family phenazine biosynthesis protein</fullName>
    </submittedName>
</protein>
<keyword evidence="2" id="KW-0413">Isomerase</keyword>
<sequence>MRIRTVDAFADRPYTGNPAAVVLFDSGPFPEDGRLQTLAAEMNLAETAYAHPLPDDPEADWALRWFTPVAEVDMCGHATVATAHLLAEDGHAKPGETVRFRTRSGVLGATARACGDIALDFPTSTPAPVGIPEGVAAALGAEVTAAYDTAPLDYLLVDVADEATVRALRPDLAAVAALDWPAVIVTAPAAGARTADGGAYDFVSRMFAPRHGIPEDPVTGSAHTALAPLWSARLGSDSLTGLQASARSGYVRTELRGERTLLTGTAFTVLDAELRTEL</sequence>
<dbReference type="PIRSF" id="PIRSF016184">
    <property type="entry name" value="PhzC_PhzF"/>
    <property type="match status" value="1"/>
</dbReference>
<evidence type="ECO:0000313" key="4">
    <source>
        <dbReference type="Proteomes" id="UP001500016"/>
    </source>
</evidence>
<dbReference type="RefSeq" id="WP_344525512.1">
    <property type="nucleotide sequence ID" value="NZ_BAAAPE010000002.1"/>
</dbReference>
<dbReference type="Gene3D" id="3.10.310.10">
    <property type="entry name" value="Diaminopimelate Epimerase, Chain A, domain 1"/>
    <property type="match status" value="2"/>
</dbReference>
<reference evidence="4" key="1">
    <citation type="journal article" date="2019" name="Int. J. Syst. Evol. Microbiol.">
        <title>The Global Catalogue of Microorganisms (GCM) 10K type strain sequencing project: providing services to taxonomists for standard genome sequencing and annotation.</title>
        <authorList>
            <consortium name="The Broad Institute Genomics Platform"/>
            <consortium name="The Broad Institute Genome Sequencing Center for Infectious Disease"/>
            <person name="Wu L."/>
            <person name="Ma J."/>
        </authorList>
    </citation>
    <scope>NUCLEOTIDE SEQUENCE [LARGE SCALE GENOMIC DNA]</scope>
    <source>
        <strain evidence="4">JCM 15478</strain>
    </source>
</reference>
<dbReference type="EMBL" id="BAAAPE010000002">
    <property type="protein sequence ID" value="GAA2068150.1"/>
    <property type="molecule type" value="Genomic_DNA"/>
</dbReference>
<name>A0ABP5HES3_9ACTN</name>
<dbReference type="Pfam" id="PF02567">
    <property type="entry name" value="PhzC-PhzF"/>
    <property type="match status" value="1"/>
</dbReference>
<dbReference type="PANTHER" id="PTHR13774">
    <property type="entry name" value="PHENAZINE BIOSYNTHESIS PROTEIN"/>
    <property type="match status" value="1"/>
</dbReference>
<comment type="caution">
    <text evidence="3">The sequence shown here is derived from an EMBL/GenBank/DDBJ whole genome shotgun (WGS) entry which is preliminary data.</text>
</comment>
<evidence type="ECO:0000256" key="1">
    <source>
        <dbReference type="ARBA" id="ARBA00008270"/>
    </source>
</evidence>
<organism evidence="3 4">
    <name type="scientific">Streptomyces albiaxialis</name>
    <dbReference type="NCBI Taxonomy" id="329523"/>
    <lineage>
        <taxon>Bacteria</taxon>
        <taxon>Bacillati</taxon>
        <taxon>Actinomycetota</taxon>
        <taxon>Actinomycetes</taxon>
        <taxon>Kitasatosporales</taxon>
        <taxon>Streptomycetaceae</taxon>
        <taxon>Streptomyces</taxon>
    </lineage>
</organism>
<comment type="similarity">
    <text evidence="1">Belongs to the PhzF family.</text>
</comment>
<gene>
    <name evidence="3" type="ORF">GCM10009801_16250</name>
</gene>
<dbReference type="SUPFAM" id="SSF54506">
    <property type="entry name" value="Diaminopimelate epimerase-like"/>
    <property type="match status" value="1"/>
</dbReference>
<dbReference type="Proteomes" id="UP001500016">
    <property type="component" value="Unassembled WGS sequence"/>
</dbReference>
<dbReference type="InterPro" id="IPR003719">
    <property type="entry name" value="Phenazine_PhzF-like"/>
</dbReference>
<dbReference type="NCBIfam" id="TIGR00654">
    <property type="entry name" value="PhzF_family"/>
    <property type="match status" value="1"/>
</dbReference>
<keyword evidence="4" id="KW-1185">Reference proteome</keyword>
<proteinExistence type="inferred from homology"/>
<accession>A0ABP5HES3</accession>
<dbReference type="PANTHER" id="PTHR13774:SF17">
    <property type="entry name" value="PHENAZINE BIOSYNTHESIS-LIKE DOMAIN-CONTAINING PROTEIN"/>
    <property type="match status" value="1"/>
</dbReference>